<evidence type="ECO:0000313" key="3">
    <source>
        <dbReference type="EMBL" id="MBL6458775.1"/>
    </source>
</evidence>
<dbReference type="Pfam" id="PF03401">
    <property type="entry name" value="TctC"/>
    <property type="match status" value="1"/>
</dbReference>
<gene>
    <name evidence="3" type="ORF">JMJ55_25915</name>
</gene>
<accession>A0ABS1VAT3</accession>
<keyword evidence="2" id="KW-0732">Signal</keyword>
<sequence length="326" mass="35692">MRQGLGLFQRRGFLSAGAAMLAMPALAQPRAGTFPSRPIRIFAAWAPGPNVYTRVLADLIAPRLGQPIVIESRAGANGTLAARAVKSEAADGHTLAQMPGSVFRLPFMTPRPPYDPVADFTYIICLTGYTFGVVVRADSPYRTWADFVAAARQKPGSISYGSPGIGTESHVVMDQIASTEKLEWLHAPYRGGSELTSALLGGTIDAVATASHWSQLVLDGKLRLLNVWTPERIRRYPEAPTLRELGYDIVATSPYGLAGPKGMDPGTVKQLHDAFKEALYRPESLAYLEGLDQPVIYMDSETYTGFVQRQVRKEKEIVRQMNLRLD</sequence>
<dbReference type="InterPro" id="IPR042100">
    <property type="entry name" value="Bug_dom1"/>
</dbReference>
<dbReference type="EMBL" id="JAEUXJ010000019">
    <property type="protein sequence ID" value="MBL6458775.1"/>
    <property type="molecule type" value="Genomic_DNA"/>
</dbReference>
<organism evidence="3 4">
    <name type="scientific">Belnapia mucosa</name>
    <dbReference type="NCBI Taxonomy" id="2804532"/>
    <lineage>
        <taxon>Bacteria</taxon>
        <taxon>Pseudomonadati</taxon>
        <taxon>Pseudomonadota</taxon>
        <taxon>Alphaproteobacteria</taxon>
        <taxon>Acetobacterales</taxon>
        <taxon>Roseomonadaceae</taxon>
        <taxon>Belnapia</taxon>
    </lineage>
</organism>
<evidence type="ECO:0000256" key="2">
    <source>
        <dbReference type="SAM" id="SignalP"/>
    </source>
</evidence>
<keyword evidence="4" id="KW-1185">Reference proteome</keyword>
<dbReference type="CDD" id="cd07012">
    <property type="entry name" value="PBP2_Bug_TTT"/>
    <property type="match status" value="1"/>
</dbReference>
<dbReference type="Gene3D" id="3.40.190.10">
    <property type="entry name" value="Periplasmic binding protein-like II"/>
    <property type="match status" value="1"/>
</dbReference>
<proteinExistence type="inferred from homology"/>
<dbReference type="PIRSF" id="PIRSF017082">
    <property type="entry name" value="YflP"/>
    <property type="match status" value="1"/>
</dbReference>
<reference evidence="3 4" key="1">
    <citation type="submission" date="2021-01" db="EMBL/GenBank/DDBJ databases">
        <title>Belnapia mucosa sp. nov. and Belnapia arida sp. nov., isolated from the Tabernas Desert (Almeria, Spain).</title>
        <authorList>
            <person name="Molina-Menor E."/>
            <person name="Vidal-Verdu A."/>
            <person name="Calonge A."/>
            <person name="Satari L."/>
            <person name="Pereto Magraner J."/>
            <person name="Porcar Miralles M."/>
        </authorList>
    </citation>
    <scope>NUCLEOTIDE SEQUENCE [LARGE SCALE GENOMIC DNA]</scope>
    <source>
        <strain evidence="3 4">T6</strain>
    </source>
</reference>
<protein>
    <submittedName>
        <fullName evidence="3">Tripartite tricarboxylate transporter substrate binding protein</fullName>
    </submittedName>
</protein>
<name>A0ABS1VAT3_9PROT</name>
<evidence type="ECO:0000313" key="4">
    <source>
        <dbReference type="Proteomes" id="UP000606490"/>
    </source>
</evidence>
<dbReference type="InterPro" id="IPR006311">
    <property type="entry name" value="TAT_signal"/>
</dbReference>
<feature type="chain" id="PRO_5046659089" evidence="2">
    <location>
        <begin position="28"/>
        <end position="326"/>
    </location>
</feature>
<dbReference type="InterPro" id="IPR005064">
    <property type="entry name" value="BUG"/>
</dbReference>
<dbReference type="PANTHER" id="PTHR42928:SF5">
    <property type="entry name" value="BLR1237 PROTEIN"/>
    <property type="match status" value="1"/>
</dbReference>
<evidence type="ECO:0000256" key="1">
    <source>
        <dbReference type="ARBA" id="ARBA00006987"/>
    </source>
</evidence>
<comment type="similarity">
    <text evidence="1">Belongs to the UPF0065 (bug) family.</text>
</comment>
<dbReference type="PANTHER" id="PTHR42928">
    <property type="entry name" value="TRICARBOXYLATE-BINDING PROTEIN"/>
    <property type="match status" value="1"/>
</dbReference>
<feature type="signal peptide" evidence="2">
    <location>
        <begin position="1"/>
        <end position="27"/>
    </location>
</feature>
<dbReference type="Gene3D" id="3.40.190.150">
    <property type="entry name" value="Bordetella uptake gene, domain 1"/>
    <property type="match status" value="1"/>
</dbReference>
<dbReference type="PROSITE" id="PS51318">
    <property type="entry name" value="TAT"/>
    <property type="match status" value="1"/>
</dbReference>
<comment type="caution">
    <text evidence="3">The sequence shown here is derived from an EMBL/GenBank/DDBJ whole genome shotgun (WGS) entry which is preliminary data.</text>
</comment>
<dbReference type="Proteomes" id="UP000606490">
    <property type="component" value="Unassembled WGS sequence"/>
</dbReference>
<dbReference type="SUPFAM" id="SSF53850">
    <property type="entry name" value="Periplasmic binding protein-like II"/>
    <property type="match status" value="1"/>
</dbReference>